<feature type="transmembrane region" description="Helical" evidence="1">
    <location>
        <begin position="73"/>
        <end position="94"/>
    </location>
</feature>
<dbReference type="AlphaFoldDB" id="A0A1F4XHK1"/>
<evidence type="ECO:0000313" key="2">
    <source>
        <dbReference type="EMBL" id="OGC81088.1"/>
    </source>
</evidence>
<accession>A0A1F4XHK1</accession>
<keyword evidence="1" id="KW-0472">Membrane</keyword>
<feature type="transmembrane region" description="Helical" evidence="1">
    <location>
        <begin position="21"/>
        <end position="44"/>
    </location>
</feature>
<keyword evidence="1" id="KW-1133">Transmembrane helix</keyword>
<dbReference type="EMBL" id="MEWX01000005">
    <property type="protein sequence ID" value="OGC81088.1"/>
    <property type="molecule type" value="Genomic_DNA"/>
</dbReference>
<evidence type="ECO:0000313" key="3">
    <source>
        <dbReference type="Proteomes" id="UP000176185"/>
    </source>
</evidence>
<comment type="caution">
    <text evidence="2">The sequence shown here is derived from an EMBL/GenBank/DDBJ whole genome shotgun (WGS) entry which is preliminary data.</text>
</comment>
<sequence>MTTIEKNVMANVAFIYTLRKLVSYTALELYTFVACLWVVGQLVWVSKVFENLATAGVGGSAQFIISAVLNTDVIVQAVLAVGVCAAFLLTLDIVRSSTPRTFAA</sequence>
<gene>
    <name evidence="2" type="ORF">A2943_01435</name>
</gene>
<organism evidence="2 3">
    <name type="scientific">Candidatus Adlerbacteria bacterium RIFCSPLOWO2_01_FULL_51_16</name>
    <dbReference type="NCBI Taxonomy" id="1797243"/>
    <lineage>
        <taxon>Bacteria</taxon>
        <taxon>Candidatus Adleribacteriota</taxon>
    </lineage>
</organism>
<dbReference type="Proteomes" id="UP000176185">
    <property type="component" value="Unassembled WGS sequence"/>
</dbReference>
<name>A0A1F4XHK1_9BACT</name>
<reference evidence="2 3" key="1">
    <citation type="journal article" date="2016" name="Nat. Commun.">
        <title>Thousands of microbial genomes shed light on interconnected biogeochemical processes in an aquifer system.</title>
        <authorList>
            <person name="Anantharaman K."/>
            <person name="Brown C.T."/>
            <person name="Hug L.A."/>
            <person name="Sharon I."/>
            <person name="Castelle C.J."/>
            <person name="Probst A.J."/>
            <person name="Thomas B.C."/>
            <person name="Singh A."/>
            <person name="Wilkins M.J."/>
            <person name="Karaoz U."/>
            <person name="Brodie E.L."/>
            <person name="Williams K.H."/>
            <person name="Hubbard S.S."/>
            <person name="Banfield J.F."/>
        </authorList>
    </citation>
    <scope>NUCLEOTIDE SEQUENCE [LARGE SCALE GENOMIC DNA]</scope>
</reference>
<proteinExistence type="predicted"/>
<evidence type="ECO:0000256" key="1">
    <source>
        <dbReference type="SAM" id="Phobius"/>
    </source>
</evidence>
<protein>
    <submittedName>
        <fullName evidence="2">Uncharacterized protein</fullName>
    </submittedName>
</protein>
<keyword evidence="1" id="KW-0812">Transmembrane</keyword>